<feature type="compositionally biased region" description="Basic and acidic residues" evidence="1">
    <location>
        <begin position="108"/>
        <end position="136"/>
    </location>
</feature>
<dbReference type="InterPro" id="IPR007110">
    <property type="entry name" value="Ig-like_dom"/>
</dbReference>
<dbReference type="Gene3D" id="2.60.40.10">
    <property type="entry name" value="Immunoglobulins"/>
    <property type="match status" value="1"/>
</dbReference>
<evidence type="ECO:0000259" key="2">
    <source>
        <dbReference type="PROSITE" id="PS50835"/>
    </source>
</evidence>
<organism evidence="3 4">
    <name type="scientific">Limulus polyphemus</name>
    <name type="common">Atlantic horseshoe crab</name>
    <dbReference type="NCBI Taxonomy" id="6850"/>
    <lineage>
        <taxon>Eukaryota</taxon>
        <taxon>Metazoa</taxon>
        <taxon>Ecdysozoa</taxon>
        <taxon>Arthropoda</taxon>
        <taxon>Chelicerata</taxon>
        <taxon>Merostomata</taxon>
        <taxon>Xiphosura</taxon>
        <taxon>Limulidae</taxon>
        <taxon>Limulus</taxon>
    </lineage>
</organism>
<dbReference type="PANTHER" id="PTHR47633:SF4">
    <property type="entry name" value="MYOPALLADIN ISOFORM X1"/>
    <property type="match status" value="1"/>
</dbReference>
<reference evidence="4" key="1">
    <citation type="submission" date="2025-08" db="UniProtKB">
        <authorList>
            <consortium name="RefSeq"/>
        </authorList>
    </citation>
    <scope>IDENTIFICATION</scope>
    <source>
        <tissue evidence="4">Muscle</tissue>
    </source>
</reference>
<proteinExistence type="predicted"/>
<name>A0ABM1C2B2_LIMPO</name>
<dbReference type="InterPro" id="IPR003598">
    <property type="entry name" value="Ig_sub2"/>
</dbReference>
<dbReference type="SMART" id="SM00408">
    <property type="entry name" value="IGc2"/>
    <property type="match status" value="1"/>
</dbReference>
<feature type="region of interest" description="Disordered" evidence="1">
    <location>
        <begin position="91"/>
        <end position="151"/>
    </location>
</feature>
<evidence type="ECO:0000256" key="1">
    <source>
        <dbReference type="SAM" id="MobiDB-lite"/>
    </source>
</evidence>
<keyword evidence="3" id="KW-1185">Reference proteome</keyword>
<dbReference type="PROSITE" id="PS50835">
    <property type="entry name" value="IG_LIKE"/>
    <property type="match status" value="1"/>
</dbReference>
<dbReference type="PANTHER" id="PTHR47633">
    <property type="entry name" value="IMMUNOGLOBULIN"/>
    <property type="match status" value="1"/>
</dbReference>
<protein>
    <submittedName>
        <fullName evidence="4">Palladin-like</fullName>
    </submittedName>
</protein>
<accession>A0ABM1C2B2</accession>
<dbReference type="InterPro" id="IPR013098">
    <property type="entry name" value="Ig_I-set"/>
</dbReference>
<feature type="domain" description="Ig-like" evidence="2">
    <location>
        <begin position="13"/>
        <end position="102"/>
    </location>
</feature>
<dbReference type="Proteomes" id="UP000694941">
    <property type="component" value="Unplaced"/>
</dbReference>
<dbReference type="InterPro" id="IPR036179">
    <property type="entry name" value="Ig-like_dom_sf"/>
</dbReference>
<dbReference type="InterPro" id="IPR013783">
    <property type="entry name" value="Ig-like_fold"/>
</dbReference>
<sequence length="151" mass="16724">MAVQIGENPLQAPKCVHRLHPTQLVEGEPGKLETKVLGVPKPDISWLKDGEEIQPSNHVKMIEKPDGTVALLLEKVTPEDAGKYTFVARNDKGEVRDDADVSTVPPSTKDEKPLAKKPEFEHQIRPTLLTEEKPGKLEVVVSGEPKPEVQW</sequence>
<dbReference type="GeneID" id="106476891"/>
<gene>
    <name evidence="4" type="primary">LOC106476891</name>
</gene>
<evidence type="ECO:0000313" key="3">
    <source>
        <dbReference type="Proteomes" id="UP000694941"/>
    </source>
</evidence>
<dbReference type="SUPFAM" id="SSF48726">
    <property type="entry name" value="Immunoglobulin"/>
    <property type="match status" value="1"/>
</dbReference>
<evidence type="ECO:0000313" key="4">
    <source>
        <dbReference type="RefSeq" id="XP_013792962.1"/>
    </source>
</evidence>
<dbReference type="Pfam" id="PF07679">
    <property type="entry name" value="I-set"/>
    <property type="match status" value="1"/>
</dbReference>
<dbReference type="RefSeq" id="XP_013792962.1">
    <property type="nucleotide sequence ID" value="XM_013937508.1"/>
</dbReference>